<organism evidence="7 8">
    <name type="scientific">Talaromyces rugulosus</name>
    <name type="common">Penicillium rugulosum</name>
    <dbReference type="NCBI Taxonomy" id="121627"/>
    <lineage>
        <taxon>Eukaryota</taxon>
        <taxon>Fungi</taxon>
        <taxon>Dikarya</taxon>
        <taxon>Ascomycota</taxon>
        <taxon>Pezizomycotina</taxon>
        <taxon>Eurotiomycetes</taxon>
        <taxon>Eurotiomycetidae</taxon>
        <taxon>Eurotiales</taxon>
        <taxon>Trichocomaceae</taxon>
        <taxon>Talaromyces</taxon>
        <taxon>Talaromyces sect. Islandici</taxon>
    </lineage>
</organism>
<proteinExistence type="inferred from homology"/>
<dbReference type="PANTHER" id="PTHR12838:SF0">
    <property type="entry name" value="U3 SMALL NUCLEOLAR RNA-ASSOCIATED PROTEIN 11-RELATED"/>
    <property type="match status" value="1"/>
</dbReference>
<evidence type="ECO:0000256" key="2">
    <source>
        <dbReference type="ARBA" id="ARBA00004604"/>
    </source>
</evidence>
<dbReference type="GO" id="GO:0006364">
    <property type="term" value="P:rRNA processing"/>
    <property type="evidence" value="ECO:0007669"/>
    <property type="project" value="UniProtKB-UniRule"/>
</dbReference>
<dbReference type="InterPro" id="IPR007144">
    <property type="entry name" value="SSU_processome_Utp11"/>
</dbReference>
<feature type="compositionally biased region" description="Basic and acidic residues" evidence="6">
    <location>
        <begin position="50"/>
        <end position="61"/>
    </location>
</feature>
<dbReference type="GeneID" id="55996508"/>
<evidence type="ECO:0000313" key="7">
    <source>
        <dbReference type="EMBL" id="QKX61868.1"/>
    </source>
</evidence>
<feature type="region of interest" description="Disordered" evidence="6">
    <location>
        <begin position="1"/>
        <end position="22"/>
    </location>
</feature>
<evidence type="ECO:0000256" key="6">
    <source>
        <dbReference type="SAM" id="MobiDB-lite"/>
    </source>
</evidence>
<keyword evidence="4" id="KW-0698">rRNA processing</keyword>
<dbReference type="Pfam" id="PF03998">
    <property type="entry name" value="Utp11"/>
    <property type="match status" value="1"/>
</dbReference>
<feature type="compositionally biased region" description="Acidic residues" evidence="6">
    <location>
        <begin position="180"/>
        <end position="195"/>
    </location>
</feature>
<dbReference type="GO" id="GO:0032040">
    <property type="term" value="C:small-subunit processome"/>
    <property type="evidence" value="ECO:0007669"/>
    <property type="project" value="UniProtKB-UniRule"/>
</dbReference>
<evidence type="ECO:0000256" key="5">
    <source>
        <dbReference type="ARBA" id="ARBA00023242"/>
    </source>
</evidence>
<comment type="subcellular location">
    <subcellularLocation>
        <location evidence="2">Nucleus</location>
        <location evidence="2">Nucleolus</location>
    </subcellularLocation>
</comment>
<comment type="similarity">
    <text evidence="3">Belongs to the UTP11 family.</text>
</comment>
<dbReference type="RefSeq" id="XP_035348042.1">
    <property type="nucleotide sequence ID" value="XM_035492149.1"/>
</dbReference>
<dbReference type="EMBL" id="CP055902">
    <property type="protein sequence ID" value="QKX61868.1"/>
    <property type="molecule type" value="Genomic_DNA"/>
</dbReference>
<feature type="region of interest" description="Disordered" evidence="6">
    <location>
        <begin position="126"/>
        <end position="149"/>
    </location>
</feature>
<keyword evidence="5" id="KW-0539">Nucleus</keyword>
<reference evidence="8" key="1">
    <citation type="submission" date="2020-06" db="EMBL/GenBank/DDBJ databases">
        <title>A chromosome-scale genome assembly of Talaromyces rugulosus W13939.</title>
        <authorList>
            <person name="Wang B."/>
            <person name="Guo L."/>
            <person name="Ye K."/>
            <person name="Wang L."/>
        </authorList>
    </citation>
    <scope>NUCLEOTIDE SEQUENCE [LARGE SCALE GENOMIC DNA]</scope>
    <source>
        <strain evidence="8">W13939</strain>
    </source>
</reference>
<evidence type="ECO:0000313" key="8">
    <source>
        <dbReference type="Proteomes" id="UP000509510"/>
    </source>
</evidence>
<feature type="compositionally biased region" description="Basic and acidic residues" evidence="6">
    <location>
        <begin position="133"/>
        <end position="142"/>
    </location>
</feature>
<evidence type="ECO:0000256" key="1">
    <source>
        <dbReference type="ARBA" id="ARBA00004099"/>
    </source>
</evidence>
<protein>
    <submittedName>
        <fullName evidence="7">Uncharacterized protein</fullName>
    </submittedName>
</protein>
<evidence type="ECO:0000256" key="3">
    <source>
        <dbReference type="ARBA" id="ARBA00008105"/>
    </source>
</evidence>
<feature type="region of interest" description="Disordered" evidence="6">
    <location>
        <begin position="49"/>
        <end position="89"/>
    </location>
</feature>
<dbReference type="Proteomes" id="UP000509510">
    <property type="component" value="Chromosome V"/>
</dbReference>
<feature type="region of interest" description="Disordered" evidence="6">
    <location>
        <begin position="173"/>
        <end position="218"/>
    </location>
</feature>
<evidence type="ECO:0000256" key="4">
    <source>
        <dbReference type="ARBA" id="ARBA00022552"/>
    </source>
</evidence>
<dbReference type="PANTHER" id="PTHR12838">
    <property type="entry name" value="U3 SMALL NUCLEOLAR RNA-ASSOCIATED PROTEIN 11"/>
    <property type="match status" value="1"/>
</dbReference>
<keyword evidence="8" id="KW-1185">Reference proteome</keyword>
<dbReference type="AlphaFoldDB" id="A0A7H8R7C2"/>
<name>A0A7H8R7C2_TALRU</name>
<sequence length="289" mass="33504">MSSMRNAVQRRQHRERGQLDNRAKWGILEKHKDYSLRAKDYNLKKQKLGRLREKAQDRNPDEFAYGMLSDQNARQGRHGARDTEASSLSHDTVKLLKTQDAGYLRTVGERVRREVERLEKEVQLQDGMAQVLGDDKTTRRGQEDEDDEDLDDLLASAAKRRKIIFAESQEDQKKLGGLLDDSEDEEMSDDDEEDDSFGKRQQQQENKTKQPSKKQLEAERLALSQKRAARKLKRRAAEGRVRRLAALKKQHAEISTAERQLELQRARMTNSIGGVNKNGVKWKVKERKR</sequence>
<dbReference type="KEGG" id="trg:TRUGW13939_09024"/>
<dbReference type="OrthoDB" id="29058at2759"/>
<gene>
    <name evidence="7" type="ORF">TRUGW13939_09024</name>
</gene>
<comment type="function">
    <text evidence="1">Involved in nucleolar processing of pre-18S ribosomal RNA.</text>
</comment>
<accession>A0A7H8R7C2</accession>